<protein>
    <submittedName>
        <fullName evidence="3">SRPBCC domain-containing protein</fullName>
    </submittedName>
</protein>
<evidence type="ECO:0000313" key="4">
    <source>
        <dbReference type="Proteomes" id="UP001172083"/>
    </source>
</evidence>
<comment type="caution">
    <text evidence="3">The sequence shown here is derived from an EMBL/GenBank/DDBJ whole genome shotgun (WGS) entry which is preliminary data.</text>
</comment>
<comment type="similarity">
    <text evidence="1">Belongs to the AHA1 family.</text>
</comment>
<reference evidence="3" key="1">
    <citation type="submission" date="2023-06" db="EMBL/GenBank/DDBJ databases">
        <title>Genomic of Agaribacillus aureum.</title>
        <authorList>
            <person name="Wang G."/>
        </authorList>
    </citation>
    <scope>NUCLEOTIDE SEQUENCE</scope>
    <source>
        <strain evidence="3">BMA12</strain>
    </source>
</reference>
<evidence type="ECO:0000256" key="1">
    <source>
        <dbReference type="ARBA" id="ARBA00006817"/>
    </source>
</evidence>
<dbReference type="SUPFAM" id="SSF55961">
    <property type="entry name" value="Bet v1-like"/>
    <property type="match status" value="1"/>
</dbReference>
<organism evidence="3 4">
    <name type="scientific">Agaribacillus aureus</name>
    <dbReference type="NCBI Taxonomy" id="3051825"/>
    <lineage>
        <taxon>Bacteria</taxon>
        <taxon>Pseudomonadati</taxon>
        <taxon>Bacteroidota</taxon>
        <taxon>Cytophagia</taxon>
        <taxon>Cytophagales</taxon>
        <taxon>Splendidivirgaceae</taxon>
        <taxon>Agaribacillus</taxon>
    </lineage>
</organism>
<dbReference type="Pfam" id="PF08327">
    <property type="entry name" value="AHSA1"/>
    <property type="match status" value="1"/>
</dbReference>
<sequence>MKEVKNSINIDVEPEKIFMAFLEPKMLRDWWGVEKTLIEAREGGSYALAWGVSEDSFGYVTTGLIKTYRENELLEVGNFLYFNPKMEILGPTLLRIEVSNDQHIPALTICQSGYLEGGDWDWYYEAVNESWPVVMQYLKTYLEKITRQ</sequence>
<evidence type="ECO:0000259" key="2">
    <source>
        <dbReference type="Pfam" id="PF08327"/>
    </source>
</evidence>
<feature type="domain" description="Activator of Hsp90 ATPase homologue 1/2-like C-terminal" evidence="2">
    <location>
        <begin position="11"/>
        <end position="143"/>
    </location>
</feature>
<name>A0ABT8LCH2_9BACT</name>
<evidence type="ECO:0000313" key="3">
    <source>
        <dbReference type="EMBL" id="MDN5215464.1"/>
    </source>
</evidence>
<dbReference type="Proteomes" id="UP001172083">
    <property type="component" value="Unassembled WGS sequence"/>
</dbReference>
<dbReference type="Gene3D" id="3.30.530.20">
    <property type="match status" value="1"/>
</dbReference>
<dbReference type="RefSeq" id="WP_346760794.1">
    <property type="nucleotide sequence ID" value="NZ_JAUJEB010000006.1"/>
</dbReference>
<dbReference type="InterPro" id="IPR023393">
    <property type="entry name" value="START-like_dom_sf"/>
</dbReference>
<dbReference type="InterPro" id="IPR013538">
    <property type="entry name" value="ASHA1/2-like_C"/>
</dbReference>
<dbReference type="CDD" id="cd07814">
    <property type="entry name" value="SRPBCC_CalC_Aha1-like"/>
    <property type="match status" value="1"/>
</dbReference>
<keyword evidence="4" id="KW-1185">Reference proteome</keyword>
<gene>
    <name evidence="3" type="ORF">QQ020_25515</name>
</gene>
<accession>A0ABT8LCH2</accession>
<proteinExistence type="inferred from homology"/>
<dbReference type="EMBL" id="JAUJEB010000006">
    <property type="protein sequence ID" value="MDN5215464.1"/>
    <property type="molecule type" value="Genomic_DNA"/>
</dbReference>